<feature type="transmembrane region" description="Helical" evidence="6">
    <location>
        <begin position="42"/>
        <end position="69"/>
    </location>
</feature>
<dbReference type="PANTHER" id="PTHR30086">
    <property type="entry name" value="ARGININE EXPORTER PROTEIN ARGO"/>
    <property type="match status" value="1"/>
</dbReference>
<keyword evidence="8" id="KW-1185">Reference proteome</keyword>
<dbReference type="Proteomes" id="UP000450676">
    <property type="component" value="Unassembled WGS sequence"/>
</dbReference>
<evidence type="ECO:0000313" key="8">
    <source>
        <dbReference type="Proteomes" id="UP000450676"/>
    </source>
</evidence>
<dbReference type="EMBL" id="WWCU01000004">
    <property type="protein sequence ID" value="MYN06898.1"/>
    <property type="molecule type" value="Genomic_DNA"/>
</dbReference>
<proteinExistence type="predicted"/>
<reference evidence="7 8" key="1">
    <citation type="submission" date="2019-12" db="EMBL/GenBank/DDBJ databases">
        <title>Novel species isolated from a subtropical stream in China.</title>
        <authorList>
            <person name="Lu H."/>
        </authorList>
    </citation>
    <scope>NUCLEOTIDE SEQUENCE [LARGE SCALE GENOMIC DNA]</scope>
    <source>
        <strain evidence="7 8">FT127W</strain>
    </source>
</reference>
<evidence type="ECO:0000256" key="5">
    <source>
        <dbReference type="ARBA" id="ARBA00023136"/>
    </source>
</evidence>
<dbReference type="PANTHER" id="PTHR30086:SF20">
    <property type="entry name" value="ARGININE EXPORTER PROTEIN ARGO-RELATED"/>
    <property type="match status" value="1"/>
</dbReference>
<gene>
    <name evidence="7" type="ORF">GTP77_06055</name>
</gene>
<organism evidence="7 8">
    <name type="scientific">Pseudoduganella aquatica</name>
    <dbReference type="NCBI Taxonomy" id="2660641"/>
    <lineage>
        <taxon>Bacteria</taxon>
        <taxon>Pseudomonadati</taxon>
        <taxon>Pseudomonadota</taxon>
        <taxon>Betaproteobacteria</taxon>
        <taxon>Burkholderiales</taxon>
        <taxon>Oxalobacteraceae</taxon>
        <taxon>Telluria group</taxon>
        <taxon>Pseudoduganella</taxon>
    </lineage>
</organism>
<protein>
    <submittedName>
        <fullName evidence="7">LysE family transporter</fullName>
    </submittedName>
</protein>
<feature type="transmembrane region" description="Helical" evidence="6">
    <location>
        <begin position="12"/>
        <end position="30"/>
    </location>
</feature>
<evidence type="ECO:0000256" key="3">
    <source>
        <dbReference type="ARBA" id="ARBA00022692"/>
    </source>
</evidence>
<feature type="transmembrane region" description="Helical" evidence="6">
    <location>
        <begin position="196"/>
        <end position="219"/>
    </location>
</feature>
<sequence>MMEFASTLARGAVIGFAIAAPVGPVGLLCIRRTFAHGPRTGMASGLGAATADAMYGLVAALGVSAVAALLLEHAATLRIVGGLLMAVLGVAALRRARGPAQPVATGVPHAASSARTATSRGLLGAFGTTFALTASSPMTILSFAGLLAALAPPDGSMQGGLILVAGVFAGSIAWWTMLVGGVAASRRAVSARMLRTIEAVSGIALLAFAAWSICTGVVMA</sequence>
<keyword evidence="2" id="KW-1003">Cell membrane</keyword>
<dbReference type="InterPro" id="IPR001123">
    <property type="entry name" value="LeuE-type"/>
</dbReference>
<keyword evidence="4 6" id="KW-1133">Transmembrane helix</keyword>
<dbReference type="GO" id="GO:0005886">
    <property type="term" value="C:plasma membrane"/>
    <property type="evidence" value="ECO:0007669"/>
    <property type="project" value="UniProtKB-SubCell"/>
</dbReference>
<feature type="transmembrane region" description="Helical" evidence="6">
    <location>
        <begin position="161"/>
        <end position="184"/>
    </location>
</feature>
<comment type="caution">
    <text evidence="7">The sequence shown here is derived from an EMBL/GenBank/DDBJ whole genome shotgun (WGS) entry which is preliminary data.</text>
</comment>
<evidence type="ECO:0000256" key="2">
    <source>
        <dbReference type="ARBA" id="ARBA00022475"/>
    </source>
</evidence>
<feature type="transmembrane region" description="Helical" evidence="6">
    <location>
        <begin position="122"/>
        <end position="149"/>
    </location>
</feature>
<name>A0A7X4KLB2_9BURK</name>
<evidence type="ECO:0000256" key="1">
    <source>
        <dbReference type="ARBA" id="ARBA00004651"/>
    </source>
</evidence>
<dbReference type="AlphaFoldDB" id="A0A7X4KLB2"/>
<keyword evidence="3 6" id="KW-0812">Transmembrane</keyword>
<evidence type="ECO:0000313" key="7">
    <source>
        <dbReference type="EMBL" id="MYN06898.1"/>
    </source>
</evidence>
<accession>A0A7X4KLB2</accession>
<dbReference type="GO" id="GO:0015171">
    <property type="term" value="F:amino acid transmembrane transporter activity"/>
    <property type="evidence" value="ECO:0007669"/>
    <property type="project" value="TreeGrafter"/>
</dbReference>
<dbReference type="Pfam" id="PF01810">
    <property type="entry name" value="LysE"/>
    <property type="match status" value="1"/>
</dbReference>
<evidence type="ECO:0000256" key="4">
    <source>
        <dbReference type="ARBA" id="ARBA00022989"/>
    </source>
</evidence>
<evidence type="ECO:0000256" key="6">
    <source>
        <dbReference type="SAM" id="Phobius"/>
    </source>
</evidence>
<comment type="subcellular location">
    <subcellularLocation>
        <location evidence="1">Cell membrane</location>
        <topology evidence="1">Multi-pass membrane protein</topology>
    </subcellularLocation>
</comment>
<dbReference type="RefSeq" id="WP_161071276.1">
    <property type="nucleotide sequence ID" value="NZ_CP086370.1"/>
</dbReference>
<keyword evidence="5 6" id="KW-0472">Membrane</keyword>